<dbReference type="Pfam" id="PF01820">
    <property type="entry name" value="Dala_Dala_lig_N"/>
    <property type="match status" value="1"/>
</dbReference>
<dbReference type="PROSITE" id="PS00844">
    <property type="entry name" value="DALA_DALA_LIGASE_2"/>
    <property type="match status" value="1"/>
</dbReference>
<keyword evidence="7 18" id="KW-0436">Ligase</keyword>
<dbReference type="FunFam" id="3.30.1490.20:FF:000007">
    <property type="entry name" value="D-alanine--D-alanine ligase"/>
    <property type="match status" value="1"/>
</dbReference>
<evidence type="ECO:0000256" key="10">
    <source>
        <dbReference type="ARBA" id="ARBA00022840"/>
    </source>
</evidence>
<evidence type="ECO:0000256" key="4">
    <source>
        <dbReference type="ARBA" id="ARBA00004752"/>
    </source>
</evidence>
<dbReference type="GO" id="GO:0008360">
    <property type="term" value="P:regulation of cell shape"/>
    <property type="evidence" value="ECO:0007669"/>
    <property type="project" value="UniProtKB-KW"/>
</dbReference>
<evidence type="ECO:0000256" key="9">
    <source>
        <dbReference type="ARBA" id="ARBA00022741"/>
    </source>
</evidence>
<dbReference type="GO" id="GO:0046872">
    <property type="term" value="F:metal ion binding"/>
    <property type="evidence" value="ECO:0007669"/>
    <property type="project" value="UniProtKB-KW"/>
</dbReference>
<evidence type="ECO:0000256" key="11">
    <source>
        <dbReference type="ARBA" id="ARBA00022842"/>
    </source>
</evidence>
<evidence type="ECO:0000256" key="14">
    <source>
        <dbReference type="ARBA" id="ARBA00023211"/>
    </source>
</evidence>
<feature type="domain" description="ATP-grasp" evidence="17">
    <location>
        <begin position="100"/>
        <end position="304"/>
    </location>
</feature>
<protein>
    <submittedName>
        <fullName evidence="18">D-alanine--d-alanine ligase</fullName>
        <ecNumber evidence="18">6.3.2.4</ecNumber>
    </submittedName>
</protein>
<evidence type="ECO:0000259" key="17">
    <source>
        <dbReference type="PROSITE" id="PS50975"/>
    </source>
</evidence>
<dbReference type="NCBIfam" id="NF002378">
    <property type="entry name" value="PRK01372.1"/>
    <property type="match status" value="1"/>
</dbReference>
<comment type="pathway">
    <text evidence="4">Cell wall biogenesis; peptidoglycan biosynthesis.</text>
</comment>
<dbReference type="InterPro" id="IPR016185">
    <property type="entry name" value="PreATP-grasp_dom_sf"/>
</dbReference>
<dbReference type="SUPFAM" id="SSF56059">
    <property type="entry name" value="Glutathione synthetase ATP-binding domain-like"/>
    <property type="match status" value="1"/>
</dbReference>
<dbReference type="NCBIfam" id="NF002528">
    <property type="entry name" value="PRK01966.1-4"/>
    <property type="match status" value="1"/>
</dbReference>
<keyword evidence="10" id="KW-0067">ATP-binding</keyword>
<dbReference type="HAMAP" id="MF_00047">
    <property type="entry name" value="Dala_Dala_lig"/>
    <property type="match status" value="1"/>
</dbReference>
<dbReference type="GO" id="GO:0071555">
    <property type="term" value="P:cell wall organization"/>
    <property type="evidence" value="ECO:0007669"/>
    <property type="project" value="UniProtKB-KW"/>
</dbReference>
<reference evidence="18" key="1">
    <citation type="journal article" date="2015" name="Proc. Natl. Acad. Sci. U.S.A.">
        <title>Networks of energetic and metabolic interactions define dynamics in microbial communities.</title>
        <authorList>
            <person name="Embree M."/>
            <person name="Liu J.K."/>
            <person name="Al-Bassam M.M."/>
            <person name="Zengler K."/>
        </authorList>
    </citation>
    <scope>NUCLEOTIDE SEQUENCE</scope>
</reference>
<comment type="pathway">
    <text evidence="16">Glycan biosynthesis.</text>
</comment>
<proteinExistence type="inferred from homology"/>
<dbReference type="GO" id="GO:0005737">
    <property type="term" value="C:cytoplasm"/>
    <property type="evidence" value="ECO:0007669"/>
    <property type="project" value="UniProtKB-SubCell"/>
</dbReference>
<name>A0A0W8E6Y0_9ZZZZ</name>
<keyword evidence="15" id="KW-0961">Cell wall biogenesis/degradation</keyword>
<evidence type="ECO:0000256" key="5">
    <source>
        <dbReference type="ARBA" id="ARBA00010871"/>
    </source>
</evidence>
<comment type="cofactor">
    <cofactor evidence="2">
        <name>Mg(2+)</name>
        <dbReference type="ChEBI" id="CHEBI:18420"/>
    </cofactor>
</comment>
<dbReference type="PANTHER" id="PTHR23132">
    <property type="entry name" value="D-ALANINE--D-ALANINE LIGASE"/>
    <property type="match status" value="1"/>
</dbReference>
<keyword evidence="12" id="KW-0133">Cell shape</keyword>
<keyword evidence="9" id="KW-0547">Nucleotide-binding</keyword>
<dbReference type="EC" id="6.3.2.4" evidence="18"/>
<dbReference type="InterPro" id="IPR011127">
    <property type="entry name" value="Dala_Dala_lig_N"/>
</dbReference>
<evidence type="ECO:0000256" key="1">
    <source>
        <dbReference type="ARBA" id="ARBA00001936"/>
    </source>
</evidence>
<sequence length="309" mass="34091">MINVLVLMGGLSEEREVSLRSGAGVYDALKKVGYQAKTLDLSRENLGKIKDISPDVVFIALHGKYGEDGTVQGYLDILGIPYTGSGVETSAICINKGTTKKIFAYEGIPTADFVIITQYEYRKKQLDLTKTVSKLGLPLVVKAATQGSSIGVYIVKTPDELKSAIEEAFKYDQEVVIEKFIEGPQLTVAIIGNEEPQVLPIIEITAANEFYDYEAKYTPGMCEHIIPARVSESVHDKVIEISKKVYTGFRCRGYARIDFMIDKDENPYVLEINTIPGMTSMSLVPDAARAAGIKYEELVDKIVCLALRK</sequence>
<evidence type="ECO:0000256" key="16">
    <source>
        <dbReference type="ARBA" id="ARBA00060592"/>
    </source>
</evidence>
<dbReference type="FunFam" id="3.30.470.20:FF:000008">
    <property type="entry name" value="D-alanine--D-alanine ligase"/>
    <property type="match status" value="1"/>
</dbReference>
<dbReference type="EMBL" id="LNQE01001849">
    <property type="protein sequence ID" value="KUG04388.1"/>
    <property type="molecule type" value="Genomic_DNA"/>
</dbReference>
<evidence type="ECO:0000256" key="8">
    <source>
        <dbReference type="ARBA" id="ARBA00022723"/>
    </source>
</evidence>
<comment type="similarity">
    <text evidence="5">Belongs to the D-alanine--D-alanine ligase family.</text>
</comment>
<comment type="caution">
    <text evidence="18">The sequence shown here is derived from an EMBL/GenBank/DDBJ whole genome shotgun (WGS) entry which is preliminary data.</text>
</comment>
<evidence type="ECO:0000256" key="7">
    <source>
        <dbReference type="ARBA" id="ARBA00022598"/>
    </source>
</evidence>
<keyword evidence="13" id="KW-0573">Peptidoglycan synthesis</keyword>
<dbReference type="InterPro" id="IPR011761">
    <property type="entry name" value="ATP-grasp"/>
</dbReference>
<keyword evidence="6" id="KW-0963">Cytoplasm</keyword>
<gene>
    <name evidence="18" type="ORF">ASZ90_018155</name>
</gene>
<keyword evidence="14" id="KW-0464">Manganese</keyword>
<evidence type="ECO:0000256" key="12">
    <source>
        <dbReference type="ARBA" id="ARBA00022960"/>
    </source>
</evidence>
<dbReference type="GO" id="GO:0005524">
    <property type="term" value="F:ATP binding"/>
    <property type="evidence" value="ECO:0007669"/>
    <property type="project" value="UniProtKB-KW"/>
</dbReference>
<evidence type="ECO:0000256" key="3">
    <source>
        <dbReference type="ARBA" id="ARBA00004496"/>
    </source>
</evidence>
<dbReference type="AlphaFoldDB" id="A0A0W8E6Y0"/>
<dbReference type="GO" id="GO:0009252">
    <property type="term" value="P:peptidoglycan biosynthetic process"/>
    <property type="evidence" value="ECO:0007669"/>
    <property type="project" value="UniProtKB-KW"/>
</dbReference>
<organism evidence="18">
    <name type="scientific">hydrocarbon metagenome</name>
    <dbReference type="NCBI Taxonomy" id="938273"/>
    <lineage>
        <taxon>unclassified sequences</taxon>
        <taxon>metagenomes</taxon>
        <taxon>ecological metagenomes</taxon>
    </lineage>
</organism>
<dbReference type="InterPro" id="IPR011095">
    <property type="entry name" value="Dala_Dala_lig_C"/>
</dbReference>
<keyword evidence="8" id="KW-0479">Metal-binding</keyword>
<evidence type="ECO:0000256" key="2">
    <source>
        <dbReference type="ARBA" id="ARBA00001946"/>
    </source>
</evidence>
<evidence type="ECO:0000256" key="15">
    <source>
        <dbReference type="ARBA" id="ARBA00023316"/>
    </source>
</evidence>
<dbReference type="Gene3D" id="3.40.50.20">
    <property type="match status" value="1"/>
</dbReference>
<dbReference type="PANTHER" id="PTHR23132:SF23">
    <property type="entry name" value="D-ALANINE--D-ALANINE LIGASE B"/>
    <property type="match status" value="1"/>
</dbReference>
<dbReference type="Pfam" id="PF07478">
    <property type="entry name" value="Dala_Dala_lig_C"/>
    <property type="match status" value="1"/>
</dbReference>
<comment type="cofactor">
    <cofactor evidence="1">
        <name>Mn(2+)</name>
        <dbReference type="ChEBI" id="CHEBI:29035"/>
    </cofactor>
</comment>
<dbReference type="PROSITE" id="PS00843">
    <property type="entry name" value="DALA_DALA_LIGASE_1"/>
    <property type="match status" value="1"/>
</dbReference>
<evidence type="ECO:0000256" key="13">
    <source>
        <dbReference type="ARBA" id="ARBA00022984"/>
    </source>
</evidence>
<dbReference type="PIRSF" id="PIRSF039102">
    <property type="entry name" value="Ddl/VanB"/>
    <property type="match status" value="1"/>
</dbReference>
<accession>A0A0W8E6Y0</accession>
<keyword evidence="11" id="KW-0460">Magnesium</keyword>
<evidence type="ECO:0000313" key="18">
    <source>
        <dbReference type="EMBL" id="KUG04388.1"/>
    </source>
</evidence>
<dbReference type="SMART" id="SM01209">
    <property type="entry name" value="GARS_A"/>
    <property type="match status" value="1"/>
</dbReference>
<dbReference type="InterPro" id="IPR000291">
    <property type="entry name" value="D-Ala_lig_Van_CS"/>
</dbReference>
<dbReference type="InterPro" id="IPR005905">
    <property type="entry name" value="D_ala_D_ala"/>
</dbReference>
<comment type="subcellular location">
    <subcellularLocation>
        <location evidence="3">Cytoplasm</location>
    </subcellularLocation>
</comment>
<dbReference type="GO" id="GO:0008716">
    <property type="term" value="F:D-alanine-D-alanine ligase activity"/>
    <property type="evidence" value="ECO:0007669"/>
    <property type="project" value="UniProtKB-EC"/>
</dbReference>
<dbReference type="InterPro" id="IPR013815">
    <property type="entry name" value="ATP_grasp_subdomain_1"/>
</dbReference>
<dbReference type="PROSITE" id="PS50975">
    <property type="entry name" value="ATP_GRASP"/>
    <property type="match status" value="1"/>
</dbReference>
<dbReference type="NCBIfam" id="TIGR01205">
    <property type="entry name" value="D_ala_D_alaTIGR"/>
    <property type="match status" value="1"/>
</dbReference>
<evidence type="ECO:0000256" key="6">
    <source>
        <dbReference type="ARBA" id="ARBA00022490"/>
    </source>
</evidence>
<dbReference type="Gene3D" id="3.30.470.20">
    <property type="entry name" value="ATP-grasp fold, B domain"/>
    <property type="match status" value="1"/>
</dbReference>
<dbReference type="Gene3D" id="3.30.1490.20">
    <property type="entry name" value="ATP-grasp fold, A domain"/>
    <property type="match status" value="1"/>
</dbReference>
<dbReference type="SUPFAM" id="SSF52440">
    <property type="entry name" value="PreATP-grasp domain"/>
    <property type="match status" value="1"/>
</dbReference>